<protein>
    <recommendedName>
        <fullName evidence="9">Tetratricopeptide repeat protein 30</fullName>
    </recommendedName>
</protein>
<dbReference type="FunFam" id="1.25.40.10:FF:000186">
    <property type="entry name" value="Tetratricopeptide repeat domain 30A"/>
    <property type="match status" value="1"/>
</dbReference>
<dbReference type="PANTHER" id="PTHR20931:SF3">
    <property type="entry name" value="INTRAFLAGELLAR TRANSPORT PROTEIN 70A"/>
    <property type="match status" value="1"/>
</dbReference>
<comment type="subcellular location">
    <subcellularLocation>
        <location evidence="2 9">Cell projection</location>
        <location evidence="2 9">Cilium</location>
    </subcellularLocation>
</comment>
<evidence type="ECO:0000256" key="6">
    <source>
        <dbReference type="ARBA" id="ARBA00022803"/>
    </source>
</evidence>
<accession>A0A2K5CTT2</accession>
<dbReference type="InterPro" id="IPR019734">
    <property type="entry name" value="TPR_rpt"/>
</dbReference>
<dbReference type="GO" id="GO:0005879">
    <property type="term" value="C:axonemal microtubule"/>
    <property type="evidence" value="ECO:0007669"/>
    <property type="project" value="UniProtKB-UniRule"/>
</dbReference>
<dbReference type="InterPro" id="IPR039941">
    <property type="entry name" value="TT30"/>
</dbReference>
<evidence type="ECO:0000256" key="7">
    <source>
        <dbReference type="ARBA" id="ARBA00023069"/>
    </source>
</evidence>
<keyword evidence="11" id="KW-1185">Reference proteome</keyword>
<proteinExistence type="inferred from homology"/>
<dbReference type="GO" id="GO:0120170">
    <property type="term" value="F:intraciliary transport particle B binding"/>
    <property type="evidence" value="ECO:0007669"/>
    <property type="project" value="TreeGrafter"/>
</dbReference>
<evidence type="ECO:0000256" key="1">
    <source>
        <dbReference type="ARBA" id="ARBA00002105"/>
    </source>
</evidence>
<evidence type="ECO:0000256" key="9">
    <source>
        <dbReference type="RuleBase" id="RU367070"/>
    </source>
</evidence>
<comment type="function">
    <text evidence="1 9">Required for polyglutamylation of axonemal tubulin. Plays a role in anterograde intraflagellar transport (IFT), the process by which cilia precursors are transported from the base of the cilium to the site of their incorporation at the tip.</text>
</comment>
<organism evidence="10 11">
    <name type="scientific">Aotus nancymaae</name>
    <name type="common">Ma's night monkey</name>
    <dbReference type="NCBI Taxonomy" id="37293"/>
    <lineage>
        <taxon>Eukaryota</taxon>
        <taxon>Metazoa</taxon>
        <taxon>Chordata</taxon>
        <taxon>Craniata</taxon>
        <taxon>Vertebrata</taxon>
        <taxon>Euteleostomi</taxon>
        <taxon>Mammalia</taxon>
        <taxon>Eutheria</taxon>
        <taxon>Euarchontoglires</taxon>
        <taxon>Primates</taxon>
        <taxon>Haplorrhini</taxon>
        <taxon>Platyrrhini</taxon>
        <taxon>Aotidae</taxon>
        <taxon>Aotus</taxon>
    </lineage>
</organism>
<dbReference type="GeneTree" id="ENSGT00390000010116"/>
<sequence>MAGLNGAQIPDGEFTAVVYRLIRDARYAEAVQLLGREPQRSPRSRAGLSLLGYCYYRLQEFGLAAECYEQLSQLHPELEQYRLYQAQALYKACLYPEATRVACLLLDNPAYHSRVLRLQAAIKYSEGDLPGSRSLVEQLLSGEGGEDSGVENETDGQVNLGCLLYKEGQYEAACSKFFAALQASGYQPDLSYNLALAYYSSRQYASALKHITEIIERGMRQHPELGVGMTTEGIDVRSVGNTLVLHQTALVEAFNLKAAIEYQLRNYEVAQETLTHMPPRAEEELDPVTLHNRALMNMDTFGNLLLLYCKYEYFDLAADVLAENAHLTYRLLTPYLYDFLDAMITCLTAPEEALLKLDGLAGMLIEQLRRLTKQVQDDRDDEAIKKAKYIPVLMAQAKIYWNLENYAMVEKIFRKSVEFCNDHDVWKLNMAHVLFMQENKYKEAIGFYEPIVKKHYDNILSVSAIVLANLCVSYIMTSQNEEAEELMRKIEKEEEQLSYHDPDKKMYHLCIVNLVIGTLYCAKGNYEFGISRVIKSLEPYNKKLGTDTWYYAKRCFLSLLENMSKHMIVIHDSVIQECVQFLGHCELHGTNIPAVIEEPLEEERMHVGKNTVTDESRLLKALIYEIIGWNK</sequence>
<dbReference type="AlphaFoldDB" id="A0A2K5CTT2"/>
<evidence type="ECO:0000256" key="3">
    <source>
        <dbReference type="ARBA" id="ARBA00009522"/>
    </source>
</evidence>
<dbReference type="SMART" id="SM00028">
    <property type="entry name" value="TPR"/>
    <property type="match status" value="4"/>
</dbReference>
<reference evidence="10" key="2">
    <citation type="submission" date="2025-09" db="UniProtKB">
        <authorList>
            <consortium name="Ensembl"/>
        </authorList>
    </citation>
    <scope>IDENTIFICATION</scope>
</reference>
<dbReference type="GO" id="GO:0030992">
    <property type="term" value="C:intraciliary transport particle B"/>
    <property type="evidence" value="ECO:0007669"/>
    <property type="project" value="TreeGrafter"/>
</dbReference>
<dbReference type="STRING" id="37293.ENSANAP00000012118"/>
<evidence type="ECO:0000256" key="5">
    <source>
        <dbReference type="ARBA" id="ARBA00022794"/>
    </source>
</evidence>
<dbReference type="SUPFAM" id="SSF48452">
    <property type="entry name" value="TPR-like"/>
    <property type="match status" value="2"/>
</dbReference>
<keyword evidence="8 9" id="KW-0966">Cell projection</keyword>
<comment type="similarity">
    <text evidence="3 9">Belongs to the TTC30/dfy-1/fleer family.</text>
</comment>
<keyword evidence="4" id="KW-0677">Repeat</keyword>
<keyword evidence="7 9" id="KW-0969">Cilium</keyword>
<keyword evidence="5 9" id="KW-0970">Cilium biogenesis/degradation</keyword>
<dbReference type="Ensembl" id="ENSANAT00000029936.1">
    <property type="protein sequence ID" value="ENSANAP00000012118.1"/>
    <property type="gene ID" value="ENSANAG00000023984.1"/>
</dbReference>
<evidence type="ECO:0000256" key="4">
    <source>
        <dbReference type="ARBA" id="ARBA00022737"/>
    </source>
</evidence>
<dbReference type="Gene3D" id="1.25.40.10">
    <property type="entry name" value="Tetratricopeptide repeat domain"/>
    <property type="match status" value="3"/>
</dbReference>
<dbReference type="InterPro" id="IPR011990">
    <property type="entry name" value="TPR-like_helical_dom_sf"/>
</dbReference>
<evidence type="ECO:0000313" key="11">
    <source>
        <dbReference type="Proteomes" id="UP000233020"/>
    </source>
</evidence>
<dbReference type="PANTHER" id="PTHR20931">
    <property type="entry name" value="TETRATRICOPEPTIDE REPEAT PROTEIN 30"/>
    <property type="match status" value="1"/>
</dbReference>
<evidence type="ECO:0000256" key="8">
    <source>
        <dbReference type="ARBA" id="ARBA00023273"/>
    </source>
</evidence>
<reference evidence="10" key="1">
    <citation type="submission" date="2025-08" db="UniProtKB">
        <authorList>
            <consortium name="Ensembl"/>
        </authorList>
    </citation>
    <scope>IDENTIFICATION</scope>
</reference>
<evidence type="ECO:0000313" key="10">
    <source>
        <dbReference type="Ensembl" id="ENSANAP00000012118.1"/>
    </source>
</evidence>
<keyword evidence="6 9" id="KW-0802">TPR repeat</keyword>
<evidence type="ECO:0000256" key="2">
    <source>
        <dbReference type="ARBA" id="ARBA00004138"/>
    </source>
</evidence>
<dbReference type="GO" id="GO:0042073">
    <property type="term" value="P:intraciliary transport"/>
    <property type="evidence" value="ECO:0007669"/>
    <property type="project" value="UniProtKB-UniRule"/>
</dbReference>
<dbReference type="FunFam" id="1.25.40.10:FF:000211">
    <property type="entry name" value="tetratricopeptide repeat protein 30B"/>
    <property type="match status" value="1"/>
</dbReference>
<name>A0A2K5CTT2_AOTNA</name>
<dbReference type="Proteomes" id="UP000233020">
    <property type="component" value="Unplaced"/>
</dbReference>